<reference evidence="3" key="3">
    <citation type="submission" date="2016-03" db="UniProtKB">
        <authorList>
            <consortium name="EnsemblProtists"/>
        </authorList>
    </citation>
    <scope>IDENTIFICATION</scope>
</reference>
<dbReference type="EMBL" id="JH993020">
    <property type="protein sequence ID" value="EKX41950.1"/>
    <property type="molecule type" value="Genomic_DNA"/>
</dbReference>
<protein>
    <submittedName>
        <fullName evidence="2 3">Uncharacterized protein</fullName>
    </submittedName>
</protein>
<name>L1J1I8_GUITC</name>
<dbReference type="RefSeq" id="XP_005828930.1">
    <property type="nucleotide sequence ID" value="XM_005828873.1"/>
</dbReference>
<dbReference type="Proteomes" id="UP000011087">
    <property type="component" value="Unassembled WGS sequence"/>
</dbReference>
<evidence type="ECO:0000313" key="4">
    <source>
        <dbReference type="Proteomes" id="UP000011087"/>
    </source>
</evidence>
<dbReference type="PaxDb" id="55529-EKX41950"/>
<keyword evidence="4" id="KW-1185">Reference proteome</keyword>
<feature type="region of interest" description="Disordered" evidence="1">
    <location>
        <begin position="336"/>
        <end position="373"/>
    </location>
</feature>
<dbReference type="HOGENOM" id="CLU_712613_0_0_1"/>
<dbReference type="KEGG" id="gtt:GUITHDRAFT_141681"/>
<dbReference type="EnsemblProtists" id="EKX41950">
    <property type="protein sequence ID" value="EKX41950"/>
    <property type="gene ID" value="GUITHDRAFT_141681"/>
</dbReference>
<evidence type="ECO:0000256" key="1">
    <source>
        <dbReference type="SAM" id="MobiDB-lite"/>
    </source>
</evidence>
<evidence type="ECO:0000313" key="3">
    <source>
        <dbReference type="EnsemblProtists" id="EKX41950"/>
    </source>
</evidence>
<reference evidence="4" key="2">
    <citation type="submission" date="2012-11" db="EMBL/GenBank/DDBJ databases">
        <authorList>
            <person name="Kuo A."/>
            <person name="Curtis B.A."/>
            <person name="Tanifuji G."/>
            <person name="Burki F."/>
            <person name="Gruber A."/>
            <person name="Irimia M."/>
            <person name="Maruyama S."/>
            <person name="Arias M.C."/>
            <person name="Ball S.G."/>
            <person name="Gile G.H."/>
            <person name="Hirakawa Y."/>
            <person name="Hopkins J.F."/>
            <person name="Rensing S.A."/>
            <person name="Schmutz J."/>
            <person name="Symeonidi A."/>
            <person name="Elias M."/>
            <person name="Eveleigh R.J."/>
            <person name="Herman E.K."/>
            <person name="Klute M.J."/>
            <person name="Nakayama T."/>
            <person name="Obornik M."/>
            <person name="Reyes-Prieto A."/>
            <person name="Armbrust E.V."/>
            <person name="Aves S.J."/>
            <person name="Beiko R.G."/>
            <person name="Coutinho P."/>
            <person name="Dacks J.B."/>
            <person name="Durnford D.G."/>
            <person name="Fast N.M."/>
            <person name="Green B.R."/>
            <person name="Grisdale C."/>
            <person name="Hempe F."/>
            <person name="Henrissat B."/>
            <person name="Hoppner M.P."/>
            <person name="Ishida K.-I."/>
            <person name="Kim E."/>
            <person name="Koreny L."/>
            <person name="Kroth P.G."/>
            <person name="Liu Y."/>
            <person name="Malik S.-B."/>
            <person name="Maier U.G."/>
            <person name="McRose D."/>
            <person name="Mock T."/>
            <person name="Neilson J.A."/>
            <person name="Onodera N.T."/>
            <person name="Poole A.M."/>
            <person name="Pritham E.J."/>
            <person name="Richards T.A."/>
            <person name="Rocap G."/>
            <person name="Roy S.W."/>
            <person name="Sarai C."/>
            <person name="Schaack S."/>
            <person name="Shirato S."/>
            <person name="Slamovits C.H."/>
            <person name="Spencer D.F."/>
            <person name="Suzuki S."/>
            <person name="Worden A.Z."/>
            <person name="Zauner S."/>
            <person name="Barry K."/>
            <person name="Bell C."/>
            <person name="Bharti A.K."/>
            <person name="Crow J.A."/>
            <person name="Grimwood J."/>
            <person name="Kramer R."/>
            <person name="Lindquist E."/>
            <person name="Lucas S."/>
            <person name="Salamov A."/>
            <person name="McFadden G.I."/>
            <person name="Lane C.E."/>
            <person name="Keeling P.J."/>
            <person name="Gray M.W."/>
            <person name="Grigoriev I.V."/>
            <person name="Archibald J.M."/>
        </authorList>
    </citation>
    <scope>NUCLEOTIDE SEQUENCE</scope>
    <source>
        <strain evidence="4">CCMP2712</strain>
    </source>
</reference>
<gene>
    <name evidence="2" type="ORF">GUITHDRAFT_141681</name>
</gene>
<organism evidence="2">
    <name type="scientific">Guillardia theta (strain CCMP2712)</name>
    <name type="common">Cryptophyte</name>
    <dbReference type="NCBI Taxonomy" id="905079"/>
    <lineage>
        <taxon>Eukaryota</taxon>
        <taxon>Cryptophyceae</taxon>
        <taxon>Pyrenomonadales</taxon>
        <taxon>Geminigeraceae</taxon>
        <taxon>Guillardia</taxon>
    </lineage>
</organism>
<feature type="compositionally biased region" description="Low complexity" evidence="1">
    <location>
        <begin position="345"/>
        <end position="356"/>
    </location>
</feature>
<dbReference type="OrthoDB" id="10686917at2759"/>
<evidence type="ECO:0000313" key="2">
    <source>
        <dbReference type="EMBL" id="EKX41950.1"/>
    </source>
</evidence>
<sequence>MLKDPAQNEAEAAEESTTHLQRWAARFGGDHMVASTQVSLKPGKGEGPSPQQEAKSLPERKLTLRELKHHHKFCDDFIPQLMTRIGQDDHVETRRLLERLNLVSGGNAARGGGWIESDAYKHDGARAPQGMFRDDSGMLPCSSSAVTGSMAEECSDPHRALASLLPGASSGRSFPRAALGGDRAVSHDTGPGKRGCTERMKNSFILRDFLAQTTAFNFFIADLEIGWSKVASHVLPVYEECRRQSAGDCTTFTRANILFDLSHPENSELHAAIVGDGPNTSLDMIIFSYVVAENAVELKASPAALRLSVHNVAVLFLDSSFRMWPTIAEVGAAHGYQASNPRNGTPVLSPSLTPPSHRQTKHSKLDTKTEEGNSALTRQEVSILQSTI</sequence>
<feature type="region of interest" description="Disordered" evidence="1">
    <location>
        <begin position="37"/>
        <end position="57"/>
    </location>
</feature>
<accession>L1J1I8</accession>
<dbReference type="GeneID" id="17298574"/>
<reference evidence="2 4" key="1">
    <citation type="journal article" date="2012" name="Nature">
        <title>Algal genomes reveal evolutionary mosaicism and the fate of nucleomorphs.</title>
        <authorList>
            <consortium name="DOE Joint Genome Institute"/>
            <person name="Curtis B.A."/>
            <person name="Tanifuji G."/>
            <person name="Burki F."/>
            <person name="Gruber A."/>
            <person name="Irimia M."/>
            <person name="Maruyama S."/>
            <person name="Arias M.C."/>
            <person name="Ball S.G."/>
            <person name="Gile G.H."/>
            <person name="Hirakawa Y."/>
            <person name="Hopkins J.F."/>
            <person name="Kuo A."/>
            <person name="Rensing S.A."/>
            <person name="Schmutz J."/>
            <person name="Symeonidi A."/>
            <person name="Elias M."/>
            <person name="Eveleigh R.J."/>
            <person name="Herman E.K."/>
            <person name="Klute M.J."/>
            <person name="Nakayama T."/>
            <person name="Obornik M."/>
            <person name="Reyes-Prieto A."/>
            <person name="Armbrust E.V."/>
            <person name="Aves S.J."/>
            <person name="Beiko R.G."/>
            <person name="Coutinho P."/>
            <person name="Dacks J.B."/>
            <person name="Durnford D.G."/>
            <person name="Fast N.M."/>
            <person name="Green B.R."/>
            <person name="Grisdale C.J."/>
            <person name="Hempel F."/>
            <person name="Henrissat B."/>
            <person name="Hoppner M.P."/>
            <person name="Ishida K."/>
            <person name="Kim E."/>
            <person name="Koreny L."/>
            <person name="Kroth P.G."/>
            <person name="Liu Y."/>
            <person name="Malik S.B."/>
            <person name="Maier U.G."/>
            <person name="McRose D."/>
            <person name="Mock T."/>
            <person name="Neilson J.A."/>
            <person name="Onodera N.T."/>
            <person name="Poole A.M."/>
            <person name="Pritham E.J."/>
            <person name="Richards T.A."/>
            <person name="Rocap G."/>
            <person name="Roy S.W."/>
            <person name="Sarai C."/>
            <person name="Schaack S."/>
            <person name="Shirato S."/>
            <person name="Slamovits C.H."/>
            <person name="Spencer D.F."/>
            <person name="Suzuki S."/>
            <person name="Worden A.Z."/>
            <person name="Zauner S."/>
            <person name="Barry K."/>
            <person name="Bell C."/>
            <person name="Bharti A.K."/>
            <person name="Crow J.A."/>
            <person name="Grimwood J."/>
            <person name="Kramer R."/>
            <person name="Lindquist E."/>
            <person name="Lucas S."/>
            <person name="Salamov A."/>
            <person name="McFadden G.I."/>
            <person name="Lane C.E."/>
            <person name="Keeling P.J."/>
            <person name="Gray M.W."/>
            <person name="Grigoriev I.V."/>
            <person name="Archibald J.M."/>
        </authorList>
    </citation>
    <scope>NUCLEOTIDE SEQUENCE</scope>
    <source>
        <strain evidence="2 4">CCMP2712</strain>
    </source>
</reference>
<proteinExistence type="predicted"/>
<dbReference type="AlphaFoldDB" id="L1J1I8"/>